<protein>
    <submittedName>
        <fullName evidence="3">Outer membrane biogenesis protein BamB</fullName>
    </submittedName>
</protein>
<evidence type="ECO:0000313" key="4">
    <source>
        <dbReference type="Proteomes" id="UP000317093"/>
    </source>
</evidence>
<dbReference type="OrthoDB" id="222965at2"/>
<dbReference type="RefSeq" id="WP_145263135.1">
    <property type="nucleotide sequence ID" value="NZ_CP036279.1"/>
</dbReference>
<feature type="domain" description="Pyrrolo-quinoline quinone repeat" evidence="2">
    <location>
        <begin position="460"/>
        <end position="523"/>
    </location>
</feature>
<keyword evidence="1" id="KW-0732">Signal</keyword>
<dbReference type="Gene3D" id="2.130.10.10">
    <property type="entry name" value="YVTN repeat-like/Quinoprotein amine dehydrogenase"/>
    <property type="match status" value="3"/>
</dbReference>
<evidence type="ECO:0000259" key="2">
    <source>
        <dbReference type="Pfam" id="PF13360"/>
    </source>
</evidence>
<gene>
    <name evidence="3" type="ORF">Pan216_56220</name>
</gene>
<dbReference type="PANTHER" id="PTHR34512">
    <property type="entry name" value="CELL SURFACE PROTEIN"/>
    <property type="match status" value="1"/>
</dbReference>
<dbReference type="InterPro" id="IPR018391">
    <property type="entry name" value="PQQ_b-propeller_rpt"/>
</dbReference>
<evidence type="ECO:0000313" key="3">
    <source>
        <dbReference type="EMBL" id="QDU64730.1"/>
    </source>
</evidence>
<accession>A0A518BCL4</accession>
<dbReference type="SMART" id="SM00564">
    <property type="entry name" value="PQQ"/>
    <property type="match status" value="4"/>
</dbReference>
<name>A0A518BCL4_9BACT</name>
<dbReference type="Proteomes" id="UP000317093">
    <property type="component" value="Chromosome"/>
</dbReference>
<keyword evidence="4" id="KW-1185">Reference proteome</keyword>
<dbReference type="InterPro" id="IPR002372">
    <property type="entry name" value="PQQ_rpt_dom"/>
</dbReference>
<feature type="signal peptide" evidence="1">
    <location>
        <begin position="1"/>
        <end position="23"/>
    </location>
</feature>
<dbReference type="SUPFAM" id="SSF50998">
    <property type="entry name" value="Quinoprotein alcohol dehydrogenase-like"/>
    <property type="match status" value="1"/>
</dbReference>
<sequence precursor="true">MKRGLSLWSSACLLGLFAAPAFAEKNEGQQSFDVLSDIKSRIEKMDVKPTDWPQWGGTSIRNNVREGQNIPTTWEIGEFDRETKEWKPGSGKNVSWVSRVGSQTYGNPVVANGKVYVGTNNGAGYLERYPHTVDLGCLLCFDAKTGKFLWQHSSAKLKTGRVHDWPLQGVCCAPYAEGDKLWFVSSRGEVLCLDAEGFRDGENDGPYKDEEYTGDNEGDVIWKVDMMKDMGISQHNMCSCSVTAMGDILFVHTANGVDETHLNIPAPDAPSFIALNKNTGEVLWTDKSPGRNILHGQWSSPAVAELGGVPQALFPGGDGWLYSFHADEFENGKPKLLWKFDCNPKDSTWILGGRGTRNNLIATPVVYNGNVYIAVGQDPEHGEGIGHLWCIDPTKRGDVSPTIALDKDGKPIDHRRIQAVLPKEGDQIKPNPNSAALWHYSQADQNGDEEIDFEEEMHRTCGTVAIKDDLLFISDFSGLVHCLDAKTGKPHWTYDLLAASWGSPLIINDKVIIGDEDGDVTIFELSPEMKVVDEINMGNSVYTTPVVADDTMYISNRTHLYSIKAPEGEKK</sequence>
<organism evidence="3 4">
    <name type="scientific">Kolteria novifilia</name>
    <dbReference type="NCBI Taxonomy" id="2527975"/>
    <lineage>
        <taxon>Bacteria</taxon>
        <taxon>Pseudomonadati</taxon>
        <taxon>Planctomycetota</taxon>
        <taxon>Planctomycetia</taxon>
        <taxon>Kolteriales</taxon>
        <taxon>Kolteriaceae</taxon>
        <taxon>Kolteria</taxon>
    </lineage>
</organism>
<dbReference type="PANTHER" id="PTHR34512:SF30">
    <property type="entry name" value="OUTER MEMBRANE PROTEIN ASSEMBLY FACTOR BAMB"/>
    <property type="match status" value="1"/>
</dbReference>
<dbReference type="KEGG" id="knv:Pan216_56220"/>
<reference evidence="3 4" key="1">
    <citation type="submission" date="2019-02" db="EMBL/GenBank/DDBJ databases">
        <title>Deep-cultivation of Planctomycetes and their phenomic and genomic characterization uncovers novel biology.</title>
        <authorList>
            <person name="Wiegand S."/>
            <person name="Jogler M."/>
            <person name="Boedeker C."/>
            <person name="Pinto D."/>
            <person name="Vollmers J."/>
            <person name="Rivas-Marin E."/>
            <person name="Kohn T."/>
            <person name="Peeters S.H."/>
            <person name="Heuer A."/>
            <person name="Rast P."/>
            <person name="Oberbeckmann S."/>
            <person name="Bunk B."/>
            <person name="Jeske O."/>
            <person name="Meyerdierks A."/>
            <person name="Storesund J.E."/>
            <person name="Kallscheuer N."/>
            <person name="Luecker S."/>
            <person name="Lage O.M."/>
            <person name="Pohl T."/>
            <person name="Merkel B.J."/>
            <person name="Hornburger P."/>
            <person name="Mueller R.-W."/>
            <person name="Bruemmer F."/>
            <person name="Labrenz M."/>
            <person name="Spormann A.M."/>
            <person name="Op den Camp H."/>
            <person name="Overmann J."/>
            <person name="Amann R."/>
            <person name="Jetten M.S.M."/>
            <person name="Mascher T."/>
            <person name="Medema M.H."/>
            <person name="Devos D.P."/>
            <person name="Kaster A.-K."/>
            <person name="Ovreas L."/>
            <person name="Rohde M."/>
            <person name="Galperin M.Y."/>
            <person name="Jogler C."/>
        </authorList>
    </citation>
    <scope>NUCLEOTIDE SEQUENCE [LARGE SCALE GENOMIC DNA]</scope>
    <source>
        <strain evidence="3 4">Pan216</strain>
    </source>
</reference>
<dbReference type="InterPro" id="IPR015943">
    <property type="entry name" value="WD40/YVTN_repeat-like_dom_sf"/>
</dbReference>
<dbReference type="EMBL" id="CP036279">
    <property type="protein sequence ID" value="QDU64730.1"/>
    <property type="molecule type" value="Genomic_DNA"/>
</dbReference>
<evidence type="ECO:0000256" key="1">
    <source>
        <dbReference type="SAM" id="SignalP"/>
    </source>
</evidence>
<feature type="chain" id="PRO_5022033900" evidence="1">
    <location>
        <begin position="24"/>
        <end position="571"/>
    </location>
</feature>
<dbReference type="Pfam" id="PF13360">
    <property type="entry name" value="PQQ_2"/>
    <property type="match status" value="1"/>
</dbReference>
<proteinExistence type="predicted"/>
<dbReference type="AlphaFoldDB" id="A0A518BCL4"/>
<dbReference type="InterPro" id="IPR011047">
    <property type="entry name" value="Quinoprotein_ADH-like_sf"/>
</dbReference>